<organism evidence="1 2">
    <name type="scientific">Tetranychus urticae</name>
    <name type="common">Two-spotted spider mite</name>
    <dbReference type="NCBI Taxonomy" id="32264"/>
    <lineage>
        <taxon>Eukaryota</taxon>
        <taxon>Metazoa</taxon>
        <taxon>Ecdysozoa</taxon>
        <taxon>Arthropoda</taxon>
        <taxon>Chelicerata</taxon>
        <taxon>Arachnida</taxon>
        <taxon>Acari</taxon>
        <taxon>Acariformes</taxon>
        <taxon>Trombidiformes</taxon>
        <taxon>Prostigmata</taxon>
        <taxon>Eleutherengona</taxon>
        <taxon>Raphignathae</taxon>
        <taxon>Tetranychoidea</taxon>
        <taxon>Tetranychidae</taxon>
        <taxon>Tetranychus</taxon>
    </lineage>
</organism>
<reference evidence="2" key="1">
    <citation type="submission" date="2011-08" db="EMBL/GenBank/DDBJ databases">
        <authorList>
            <person name="Rombauts S."/>
        </authorList>
    </citation>
    <scope>NUCLEOTIDE SEQUENCE</scope>
    <source>
        <strain evidence="2">London</strain>
    </source>
</reference>
<reference evidence="1" key="2">
    <citation type="submission" date="2015-06" db="UniProtKB">
        <authorList>
            <consortium name="EnsemblMetazoa"/>
        </authorList>
    </citation>
    <scope>IDENTIFICATION</scope>
</reference>
<accession>T1L381</accession>
<keyword evidence="2" id="KW-1185">Reference proteome</keyword>
<evidence type="ECO:0000313" key="2">
    <source>
        <dbReference type="Proteomes" id="UP000015104"/>
    </source>
</evidence>
<dbReference type="AlphaFoldDB" id="T1L381"/>
<protein>
    <submittedName>
        <fullName evidence="1">Uncharacterized protein</fullName>
    </submittedName>
</protein>
<dbReference type="EnsemblMetazoa" id="tetur35g00560.1">
    <property type="protein sequence ID" value="tetur35g00560.1"/>
    <property type="gene ID" value="tetur35g00560"/>
</dbReference>
<sequence>MKILGDATYDIVIDWLDDDCHPDVQVKRQLASITKIPFECIKPVFFVPDETYWGRPGHEVSEKWIRKSTFMAIHCRHRYVLKFYLHFEGDNFNFRFMLLDEHLVDENECTISFCPFRHNITCLKTAAKLVNNTELMAKLKQEWLPIYQQSGYHFDNQIVNAFLRQHNVLHFESQHCRLHEIDDRMEDEPYLRTHG</sequence>
<dbReference type="EMBL" id="CAEY01001014">
    <property type="status" value="NOT_ANNOTATED_CDS"/>
    <property type="molecule type" value="Genomic_DNA"/>
</dbReference>
<dbReference type="HOGENOM" id="CLU_1391853_0_0_1"/>
<name>T1L381_TETUR</name>
<dbReference type="Proteomes" id="UP000015104">
    <property type="component" value="Unassembled WGS sequence"/>
</dbReference>
<proteinExistence type="predicted"/>
<evidence type="ECO:0000313" key="1">
    <source>
        <dbReference type="EnsemblMetazoa" id="tetur35g00560.1"/>
    </source>
</evidence>